<keyword evidence="3" id="KW-0479">Metal-binding</keyword>
<dbReference type="InterPro" id="IPR008753">
    <property type="entry name" value="Peptidase_M13_N"/>
</dbReference>
<dbReference type="STRING" id="6182.A0A4Z2CMJ5"/>
<comment type="cofactor">
    <cofactor evidence="1">
        <name>Zn(2+)</name>
        <dbReference type="ChEBI" id="CHEBI:29105"/>
    </cofactor>
</comment>
<keyword evidence="7" id="KW-1133">Transmembrane helix</keyword>
<dbReference type="Gene3D" id="1.10.1380.10">
    <property type="entry name" value="Neutral endopeptidase , domain2"/>
    <property type="match status" value="1"/>
</dbReference>
<dbReference type="InterPro" id="IPR042089">
    <property type="entry name" value="Peptidase_M13_dom_2"/>
</dbReference>
<evidence type="ECO:0000256" key="6">
    <source>
        <dbReference type="ARBA" id="ARBA00023049"/>
    </source>
</evidence>
<accession>A0A4Z2CMJ5</accession>
<evidence type="ECO:0000256" key="4">
    <source>
        <dbReference type="ARBA" id="ARBA00022801"/>
    </source>
</evidence>
<evidence type="ECO:0000259" key="8">
    <source>
        <dbReference type="Pfam" id="PF01431"/>
    </source>
</evidence>
<dbReference type="Pfam" id="PF05649">
    <property type="entry name" value="Peptidase_M13_N"/>
    <property type="match status" value="1"/>
</dbReference>
<keyword evidence="6" id="KW-0482">Metalloprotease</keyword>
<keyword evidence="5" id="KW-0862">Zinc</keyword>
<dbReference type="AlphaFoldDB" id="A0A4Z2CMJ5"/>
<dbReference type="PROSITE" id="PS51885">
    <property type="entry name" value="NEPRILYSIN"/>
    <property type="match status" value="1"/>
</dbReference>
<organism evidence="10 11">
    <name type="scientific">Schistosoma japonicum</name>
    <name type="common">Blood fluke</name>
    <dbReference type="NCBI Taxonomy" id="6182"/>
    <lineage>
        <taxon>Eukaryota</taxon>
        <taxon>Metazoa</taxon>
        <taxon>Spiralia</taxon>
        <taxon>Lophotrochozoa</taxon>
        <taxon>Platyhelminthes</taxon>
        <taxon>Trematoda</taxon>
        <taxon>Digenea</taxon>
        <taxon>Strigeidida</taxon>
        <taxon>Schistosomatoidea</taxon>
        <taxon>Schistosomatidae</taxon>
        <taxon>Schistosoma</taxon>
    </lineage>
</organism>
<dbReference type="Proteomes" id="UP000311919">
    <property type="component" value="Unassembled WGS sequence"/>
</dbReference>
<dbReference type="Gene3D" id="3.40.390.10">
    <property type="entry name" value="Collagenase (Catalytic Domain)"/>
    <property type="match status" value="2"/>
</dbReference>
<dbReference type="OrthoDB" id="6258835at2759"/>
<protein>
    <submittedName>
        <fullName evidence="10">Neprilysin-4</fullName>
    </submittedName>
</protein>
<feature type="transmembrane region" description="Helical" evidence="7">
    <location>
        <begin position="7"/>
        <end position="29"/>
    </location>
</feature>
<evidence type="ECO:0000256" key="5">
    <source>
        <dbReference type="ARBA" id="ARBA00022833"/>
    </source>
</evidence>
<dbReference type="SUPFAM" id="SSF55486">
    <property type="entry name" value="Metalloproteases ('zincins'), catalytic domain"/>
    <property type="match status" value="2"/>
</dbReference>
<gene>
    <name evidence="10" type="ORF">EWB00_009502</name>
</gene>
<dbReference type="GO" id="GO:0046872">
    <property type="term" value="F:metal ion binding"/>
    <property type="evidence" value="ECO:0007669"/>
    <property type="project" value="UniProtKB-KW"/>
</dbReference>
<dbReference type="Pfam" id="PF01431">
    <property type="entry name" value="Peptidase_M13"/>
    <property type="match status" value="1"/>
</dbReference>
<evidence type="ECO:0000313" key="10">
    <source>
        <dbReference type="EMBL" id="TNN05250.1"/>
    </source>
</evidence>
<proteinExistence type="predicted"/>
<dbReference type="PRINTS" id="PR00786">
    <property type="entry name" value="NEPRILYSIN"/>
</dbReference>
<keyword evidence="7" id="KW-0812">Transmembrane</keyword>
<evidence type="ECO:0000256" key="7">
    <source>
        <dbReference type="SAM" id="Phobius"/>
    </source>
</evidence>
<dbReference type="InterPro" id="IPR024079">
    <property type="entry name" value="MetalloPept_cat_dom_sf"/>
</dbReference>
<keyword evidence="11" id="KW-1185">Reference proteome</keyword>
<keyword evidence="4" id="KW-0378">Hydrolase</keyword>
<dbReference type="EMBL" id="SKCS01000561">
    <property type="protein sequence ID" value="TNN05250.1"/>
    <property type="molecule type" value="Genomic_DNA"/>
</dbReference>
<keyword evidence="2" id="KW-0645">Protease</keyword>
<dbReference type="GO" id="GO:0004222">
    <property type="term" value="F:metalloendopeptidase activity"/>
    <property type="evidence" value="ECO:0007669"/>
    <property type="project" value="InterPro"/>
</dbReference>
<dbReference type="PANTHER" id="PTHR11733:SF133">
    <property type="entry name" value="PHOSPHATE-REGULATING NEUTRAL ENDOPEPTIDASE PHEX"/>
    <property type="match status" value="1"/>
</dbReference>
<dbReference type="InterPro" id="IPR018497">
    <property type="entry name" value="Peptidase_M13_C"/>
</dbReference>
<comment type="caution">
    <text evidence="10">The sequence shown here is derived from an EMBL/GenBank/DDBJ whole genome shotgun (WGS) entry which is preliminary data.</text>
</comment>
<evidence type="ECO:0000259" key="9">
    <source>
        <dbReference type="Pfam" id="PF05649"/>
    </source>
</evidence>
<keyword evidence="7" id="KW-0472">Membrane</keyword>
<evidence type="ECO:0000313" key="11">
    <source>
        <dbReference type="Proteomes" id="UP000311919"/>
    </source>
</evidence>
<evidence type="ECO:0000256" key="2">
    <source>
        <dbReference type="ARBA" id="ARBA00022670"/>
    </source>
</evidence>
<feature type="domain" description="Peptidase M13 C-terminal" evidence="8">
    <location>
        <begin position="266"/>
        <end position="455"/>
    </location>
</feature>
<dbReference type="InterPro" id="IPR000718">
    <property type="entry name" value="Peptidase_M13"/>
</dbReference>
<dbReference type="GO" id="GO:0016485">
    <property type="term" value="P:protein processing"/>
    <property type="evidence" value="ECO:0007669"/>
    <property type="project" value="TreeGrafter"/>
</dbReference>
<sequence>MNSKKVAIAAGSSIGVTTLVGIATLLIFFNIQDANDPGGTHSGDINGSSSPNPCVDFYEYACGKWITDNPLSNEIDSITTVTRAQQKIDEYIWKLVSDDSYSSNDLRLQAASKVYKSCTNFRNSDSFISACRQWIYMYFGQWGLMPSTQQIDGAPNIENMDLTDFCLPAIMQFGYSLLFSIDIDPRARSIIISPGSLSVDLTTDVTQIRWSDLFAKVFKEAQYEDYEGLPITIEGEEQLKQRCKQHALALQTDRKSLSPLPAFIPNAYYQRSKNRVYVNAELLQPPFYIEGDDKSSNYGRIGFTIGHELFHAIDITGVLWDEKGDIQNSEFFVTLSDLVFDQTTTRPRTLGEIIADNAGLRIAFETYRRLSAKLSGHVSQDPGTTRKHDQSYFRNFAQFFCGNERGKALEYYIKRTPYVARRERVNLALSNSVEFAEAYHCPIGSPMNPPVKCKVY</sequence>
<dbReference type="GO" id="GO:0005886">
    <property type="term" value="C:plasma membrane"/>
    <property type="evidence" value="ECO:0007669"/>
    <property type="project" value="TreeGrafter"/>
</dbReference>
<evidence type="ECO:0000256" key="1">
    <source>
        <dbReference type="ARBA" id="ARBA00001947"/>
    </source>
</evidence>
<name>A0A4Z2CMJ5_SCHJA</name>
<reference evidence="10 11" key="1">
    <citation type="submission" date="2019-03" db="EMBL/GenBank/DDBJ databases">
        <title>An improved genome assembly of the fluke Schistosoma japonicum.</title>
        <authorList>
            <person name="Hu W."/>
            <person name="Luo F."/>
            <person name="Yin M."/>
            <person name="Mo X."/>
            <person name="Sun C."/>
            <person name="Wu Q."/>
            <person name="Zhu B."/>
            <person name="Xiang M."/>
            <person name="Wang J."/>
            <person name="Wang Y."/>
            <person name="Zhang T."/>
            <person name="Xu B."/>
            <person name="Zheng H."/>
            <person name="Feng Z."/>
        </authorList>
    </citation>
    <scope>NUCLEOTIDE SEQUENCE [LARGE SCALE GENOMIC DNA]</scope>
    <source>
        <strain evidence="10">HuSjv2</strain>
        <tissue evidence="10">Worms</tissue>
    </source>
</reference>
<feature type="domain" description="Peptidase M13 N-terminal" evidence="9">
    <location>
        <begin position="53"/>
        <end position="185"/>
    </location>
</feature>
<dbReference type="PANTHER" id="PTHR11733">
    <property type="entry name" value="ZINC METALLOPROTEASE FAMILY M13 NEPRILYSIN-RELATED"/>
    <property type="match status" value="1"/>
</dbReference>
<evidence type="ECO:0000256" key="3">
    <source>
        <dbReference type="ARBA" id="ARBA00022723"/>
    </source>
</evidence>